<reference evidence="4" key="1">
    <citation type="journal article" date="2019" name="Int. J. Syst. Evol. Microbiol.">
        <title>The Global Catalogue of Microorganisms (GCM) 10K type strain sequencing project: providing services to taxonomists for standard genome sequencing and annotation.</title>
        <authorList>
            <consortium name="The Broad Institute Genomics Platform"/>
            <consortium name="The Broad Institute Genome Sequencing Center for Infectious Disease"/>
            <person name="Wu L."/>
            <person name="Ma J."/>
        </authorList>
    </citation>
    <scope>NUCLEOTIDE SEQUENCE [LARGE SCALE GENOMIC DNA]</scope>
    <source>
        <strain evidence="4">JCM 16929</strain>
    </source>
</reference>
<sequence>MAVVLVIAVATRQAGVAVLNQCGAAAVVDDLGAQATAYAGSRPQTLPGPVTVPGARPGTTMTLTGEQVSNAAVVIFEGKTHRLPAYGWVVALAAALQESGIRNLGYGDRDSEGIFQQRPSAGWGTSAQIRNPHLAAQAFYGVAAHTHNRGLVDIPGWQQLSVADAAQAVQRSAFPSAYAKWEAAARNLVQRLGGTVAAGEDLSVSQACPDASGAGDGQLGSCPASGLPAEHGLTPDALRVLRCAKAAFPAIETVYGVGDRPANTDDDHQTGRAVDLMIPDHRTPAGVALGWQIARWMRDHHAQLGVHYVIWAARIWNIDRDSEGWRNYASITGRNDDTSLHYDHVHVSVFGTRGTGLPPTERPPLSAGEWSMPLPPGNYRVGCGFGCYAGHTGQDFPVPAGTPVASTDSGTVIRSEALRRGGRYVSYGNLIVIRDTRNPAMKVYYAHLSQRDVRVGQTIRAGQIIGRSGYTGHVIPAGPRGAHLHYEIRIDGTPVDPIRILADHGVHP</sequence>
<organism evidence="3 4">
    <name type="scientific">Microlunatus ginsengisoli</name>
    <dbReference type="NCBI Taxonomy" id="363863"/>
    <lineage>
        <taxon>Bacteria</taxon>
        <taxon>Bacillati</taxon>
        <taxon>Actinomycetota</taxon>
        <taxon>Actinomycetes</taxon>
        <taxon>Propionibacteriales</taxon>
        <taxon>Propionibacteriaceae</taxon>
        <taxon>Microlunatus</taxon>
    </lineage>
</organism>
<dbReference type="Pfam" id="PF01551">
    <property type="entry name" value="Peptidase_M23"/>
    <property type="match status" value="1"/>
</dbReference>
<dbReference type="InterPro" id="IPR011055">
    <property type="entry name" value="Dup_hybrid_motif"/>
</dbReference>
<evidence type="ECO:0000313" key="4">
    <source>
        <dbReference type="Proteomes" id="UP001501490"/>
    </source>
</evidence>
<evidence type="ECO:0000313" key="3">
    <source>
        <dbReference type="EMBL" id="GAA3612686.1"/>
    </source>
</evidence>
<accession>A0ABP6ZPE2</accession>
<name>A0ABP6ZPE2_9ACTN</name>
<dbReference type="EMBL" id="BAABAB010000009">
    <property type="protein sequence ID" value="GAA3612686.1"/>
    <property type="molecule type" value="Genomic_DNA"/>
</dbReference>
<feature type="domain" description="M23ase beta-sheet core" evidence="1">
    <location>
        <begin position="390"/>
        <end position="497"/>
    </location>
</feature>
<dbReference type="CDD" id="cd12797">
    <property type="entry name" value="M23_peptidase"/>
    <property type="match status" value="1"/>
</dbReference>
<dbReference type="Proteomes" id="UP001501490">
    <property type="component" value="Unassembled WGS sequence"/>
</dbReference>
<comment type="caution">
    <text evidence="3">The sequence shown here is derived from an EMBL/GenBank/DDBJ whole genome shotgun (WGS) entry which is preliminary data.</text>
</comment>
<dbReference type="PANTHER" id="PTHR21666:SF270">
    <property type="entry name" value="MUREIN HYDROLASE ACTIVATOR ENVC"/>
    <property type="match status" value="1"/>
</dbReference>
<protein>
    <recommendedName>
        <fullName evidence="5">Peptidoglycan DD-metalloendopeptidase family protein</fullName>
    </recommendedName>
</protein>
<evidence type="ECO:0000259" key="1">
    <source>
        <dbReference type="Pfam" id="PF01551"/>
    </source>
</evidence>
<proteinExistence type="predicted"/>
<dbReference type="SUPFAM" id="SSF51261">
    <property type="entry name" value="Duplicated hybrid motif"/>
    <property type="match status" value="1"/>
</dbReference>
<dbReference type="InterPro" id="IPR058593">
    <property type="entry name" value="ARB_07466-like_C"/>
</dbReference>
<dbReference type="InterPro" id="IPR016047">
    <property type="entry name" value="M23ase_b-sheet_dom"/>
</dbReference>
<dbReference type="Gene3D" id="2.70.70.10">
    <property type="entry name" value="Glucose Permease (Domain IIA)"/>
    <property type="match status" value="1"/>
</dbReference>
<evidence type="ECO:0000259" key="2">
    <source>
        <dbReference type="Pfam" id="PF26571"/>
    </source>
</evidence>
<gene>
    <name evidence="3" type="ORF">GCM10022236_13060</name>
</gene>
<dbReference type="InterPro" id="IPR050570">
    <property type="entry name" value="Cell_wall_metabolism_enzyme"/>
</dbReference>
<keyword evidence="4" id="KW-1185">Reference proteome</keyword>
<dbReference type="Pfam" id="PF26571">
    <property type="entry name" value="VldE"/>
    <property type="match status" value="1"/>
</dbReference>
<dbReference type="PANTHER" id="PTHR21666">
    <property type="entry name" value="PEPTIDASE-RELATED"/>
    <property type="match status" value="1"/>
</dbReference>
<evidence type="ECO:0008006" key="5">
    <source>
        <dbReference type="Google" id="ProtNLM"/>
    </source>
</evidence>
<feature type="domain" description="ARB-07466-like C-terminal" evidence="2">
    <location>
        <begin position="230"/>
        <end position="342"/>
    </location>
</feature>